<dbReference type="PANTHER" id="PTHR11804:SF84">
    <property type="entry name" value="SACCHAROLYSIN"/>
    <property type="match status" value="1"/>
</dbReference>
<dbReference type="Pfam" id="PF01432">
    <property type="entry name" value="Peptidase_M3"/>
    <property type="match status" value="1"/>
</dbReference>
<keyword evidence="10" id="KW-1185">Reference proteome</keyword>
<feature type="domain" description="Peptidase M3A/M3B catalytic" evidence="8">
    <location>
        <begin position="191"/>
        <end position="666"/>
    </location>
</feature>
<keyword evidence="6 7" id="KW-0482">Metalloprotease</keyword>
<dbReference type="InterPro" id="IPR045090">
    <property type="entry name" value="Pept_M3A_M3B"/>
</dbReference>
<dbReference type="CDD" id="cd06455">
    <property type="entry name" value="M3A_TOP"/>
    <property type="match status" value="1"/>
</dbReference>
<dbReference type="GO" id="GO:0005758">
    <property type="term" value="C:mitochondrial intermembrane space"/>
    <property type="evidence" value="ECO:0007669"/>
    <property type="project" value="TreeGrafter"/>
</dbReference>
<dbReference type="AlphaFoldDB" id="A0A9P6QRR0"/>
<reference evidence="9" key="1">
    <citation type="journal article" date="2020" name="Fungal Divers.">
        <title>Resolving the Mortierellaceae phylogeny through synthesis of multi-gene phylogenetics and phylogenomics.</title>
        <authorList>
            <person name="Vandepol N."/>
            <person name="Liber J."/>
            <person name="Desiro A."/>
            <person name="Na H."/>
            <person name="Kennedy M."/>
            <person name="Barry K."/>
            <person name="Grigoriev I.V."/>
            <person name="Miller A.N."/>
            <person name="O'Donnell K."/>
            <person name="Stajich J.E."/>
            <person name="Bonito G."/>
        </authorList>
    </citation>
    <scope>NUCLEOTIDE SEQUENCE</scope>
    <source>
        <strain evidence="9">NVP60</strain>
    </source>
</reference>
<dbReference type="GO" id="GO:0006508">
    <property type="term" value="P:proteolysis"/>
    <property type="evidence" value="ECO:0007669"/>
    <property type="project" value="UniProtKB-KW"/>
</dbReference>
<dbReference type="GO" id="GO:0046872">
    <property type="term" value="F:metal ion binding"/>
    <property type="evidence" value="ECO:0007669"/>
    <property type="project" value="UniProtKB-UniRule"/>
</dbReference>
<dbReference type="OrthoDB" id="534666at2759"/>
<keyword evidence="2 7" id="KW-0645">Protease</keyword>
<dbReference type="InterPro" id="IPR024077">
    <property type="entry name" value="Neurolysin/TOP_dom2"/>
</dbReference>
<evidence type="ECO:0000256" key="7">
    <source>
        <dbReference type="RuleBase" id="RU003435"/>
    </source>
</evidence>
<evidence type="ECO:0000256" key="5">
    <source>
        <dbReference type="ARBA" id="ARBA00022833"/>
    </source>
</evidence>
<evidence type="ECO:0000313" key="10">
    <source>
        <dbReference type="Proteomes" id="UP000823405"/>
    </source>
</evidence>
<evidence type="ECO:0000256" key="3">
    <source>
        <dbReference type="ARBA" id="ARBA00022723"/>
    </source>
</evidence>
<comment type="similarity">
    <text evidence="1 7">Belongs to the peptidase M3 family.</text>
</comment>
<evidence type="ECO:0000256" key="2">
    <source>
        <dbReference type="ARBA" id="ARBA00022670"/>
    </source>
</evidence>
<evidence type="ECO:0000259" key="8">
    <source>
        <dbReference type="Pfam" id="PF01432"/>
    </source>
</evidence>
<dbReference type="PANTHER" id="PTHR11804">
    <property type="entry name" value="PROTEASE M3 THIMET OLIGOPEPTIDASE-RELATED"/>
    <property type="match status" value="1"/>
</dbReference>
<proteinExistence type="inferred from homology"/>
<comment type="caution">
    <text evidence="9">The sequence shown here is derived from an EMBL/GenBank/DDBJ whole genome shotgun (WGS) entry which is preliminary data.</text>
</comment>
<dbReference type="GO" id="GO:0006518">
    <property type="term" value="P:peptide metabolic process"/>
    <property type="evidence" value="ECO:0007669"/>
    <property type="project" value="TreeGrafter"/>
</dbReference>
<keyword evidence="3 7" id="KW-0479">Metal-binding</keyword>
<dbReference type="Gene3D" id="3.40.390.10">
    <property type="entry name" value="Collagenase (Catalytic Domain)"/>
    <property type="match status" value="1"/>
</dbReference>
<dbReference type="SUPFAM" id="SSF55486">
    <property type="entry name" value="Metalloproteases ('zincins'), catalytic domain"/>
    <property type="match status" value="1"/>
</dbReference>
<dbReference type="Gene3D" id="1.10.1370.10">
    <property type="entry name" value="Neurolysin, domain 3"/>
    <property type="match status" value="1"/>
</dbReference>
<dbReference type="InterPro" id="IPR024079">
    <property type="entry name" value="MetalloPept_cat_dom_sf"/>
</dbReference>
<name>A0A9P6QRR0_9FUNG</name>
<organism evidence="9 10">
    <name type="scientific">Linnemannia gamsii</name>
    <dbReference type="NCBI Taxonomy" id="64522"/>
    <lineage>
        <taxon>Eukaryota</taxon>
        <taxon>Fungi</taxon>
        <taxon>Fungi incertae sedis</taxon>
        <taxon>Mucoromycota</taxon>
        <taxon>Mortierellomycotina</taxon>
        <taxon>Mortierellomycetes</taxon>
        <taxon>Mortierellales</taxon>
        <taxon>Mortierellaceae</taxon>
        <taxon>Linnemannia</taxon>
    </lineage>
</organism>
<evidence type="ECO:0000313" key="9">
    <source>
        <dbReference type="EMBL" id="KAG0296617.1"/>
    </source>
</evidence>
<protein>
    <recommendedName>
        <fullName evidence="8">Peptidase M3A/M3B catalytic domain-containing protein</fullName>
    </recommendedName>
</protein>
<dbReference type="Proteomes" id="UP000823405">
    <property type="component" value="Unassembled WGS sequence"/>
</dbReference>
<dbReference type="EMBL" id="JAAAIN010002126">
    <property type="protein sequence ID" value="KAG0296617.1"/>
    <property type="molecule type" value="Genomic_DNA"/>
</dbReference>
<dbReference type="InterPro" id="IPR001567">
    <property type="entry name" value="Pept_M3A_M3B_dom"/>
</dbReference>
<comment type="cofactor">
    <cofactor evidence="7">
        <name>Zn(2+)</name>
        <dbReference type="ChEBI" id="CHEBI:29105"/>
    </cofactor>
    <text evidence="7">Binds 1 zinc ion.</text>
</comment>
<evidence type="ECO:0000256" key="1">
    <source>
        <dbReference type="ARBA" id="ARBA00006040"/>
    </source>
</evidence>
<accession>A0A9P6QRR0</accession>
<dbReference type="GO" id="GO:0004222">
    <property type="term" value="F:metalloendopeptidase activity"/>
    <property type="evidence" value="ECO:0007669"/>
    <property type="project" value="InterPro"/>
</dbReference>
<keyword evidence="5 7" id="KW-0862">Zinc</keyword>
<keyword evidence="4 7" id="KW-0378">Hydrolase</keyword>
<evidence type="ECO:0000256" key="6">
    <source>
        <dbReference type="ARBA" id="ARBA00023049"/>
    </source>
</evidence>
<gene>
    <name evidence="9" type="ORF">BGZ97_004490</name>
</gene>
<sequence length="671" mass="76651">MSESPIQLPETVNELKEIVSRVQALLVSSGDDLVAVPADQRNIENTLLKLQEAQSQAAAMQTQCTFPSMDVYGILRQLDHSSDAGHCYDPITHRLLKHTLRLFERHGAALSEVDQQKLMNYRTEISGLELDFQKALNEDTTDILLSADELEGCTEAWMSGLAKTEKNGRHLYKVTMKTPDILNVSRNASLPETRRRVATTYRQVCTSTNGPILERLIRVRHDAAVLLGYKSHAAYQLDINMAKTVENVEDFLDTILKSISGKLESDKKELLDLKKAEYQKRGWSDQYDGVLYAWDVKYYQEILFKEKYAVDNSLIQEYFELNYVRDQIMGIYAKIFQLRFEQIPGKYWADDVTLFAVYDQKAQNQAGEEGKKNPSAFKIGYFYLDLFPRPGKYAHQCVVPLRPSYVVSGTMEQVLPVGNLSRPTADRPALLKHSEANTFFHEFGHVCHAMSSKARYSLFNFSWSVVPYPTSLAMDFLEVPSIMLENWLWEPTVLKRLGRHYKTGNELPDDLIASLTKTRKVIKGLLFSQQIAVTAIDLKLHTLNPYTRPETIPELWQQMSESLVGVKLESGEGVNPACQLYHIAMGYDAGYYVYSWSEMHAHDLYTRFTDKTTEGNTHSDERTRALDGQLGREYWEKVLVPGATVEPIELLRDFLGREPNTEAFQRFLTEP</sequence>
<evidence type="ECO:0000256" key="4">
    <source>
        <dbReference type="ARBA" id="ARBA00022801"/>
    </source>
</evidence>